<dbReference type="InterPro" id="IPR029063">
    <property type="entry name" value="SAM-dependent_MTases_sf"/>
</dbReference>
<dbReference type="AlphaFoldDB" id="A0ABD3HKN7"/>
<dbReference type="PANTHER" id="PTHR47548">
    <property type="entry name" value="BNAA06G32370D PROTEIN"/>
    <property type="match status" value="1"/>
</dbReference>
<dbReference type="CDD" id="cd02440">
    <property type="entry name" value="AdoMet_MTases"/>
    <property type="match status" value="1"/>
</dbReference>
<comment type="similarity">
    <text evidence="4">Belongs to the class I-like SAM-binding methyltransferase superfamily. RNA M5U methyltransferase family.</text>
</comment>
<evidence type="ECO:0000256" key="1">
    <source>
        <dbReference type="ARBA" id="ARBA00022603"/>
    </source>
</evidence>
<feature type="region of interest" description="Disordered" evidence="5">
    <location>
        <begin position="76"/>
        <end position="149"/>
    </location>
</feature>
<feature type="compositionally biased region" description="Basic and acidic residues" evidence="5">
    <location>
        <begin position="81"/>
        <end position="90"/>
    </location>
</feature>
<keyword evidence="7" id="KW-1185">Reference proteome</keyword>
<feature type="compositionally biased region" description="Basic and acidic residues" evidence="5">
    <location>
        <begin position="125"/>
        <end position="137"/>
    </location>
</feature>
<reference evidence="6 7" key="1">
    <citation type="submission" date="2024-09" db="EMBL/GenBank/DDBJ databases">
        <title>Chromosome-scale assembly of Riccia sorocarpa.</title>
        <authorList>
            <person name="Paukszto L."/>
        </authorList>
    </citation>
    <scope>NUCLEOTIDE SEQUENCE [LARGE SCALE GENOMIC DNA]</scope>
    <source>
        <strain evidence="6">LP-2024</strain>
        <tissue evidence="6">Aerial parts of the thallus</tissue>
    </source>
</reference>
<accession>A0ABD3HKN7</accession>
<dbReference type="Proteomes" id="UP001633002">
    <property type="component" value="Unassembled WGS sequence"/>
</dbReference>
<name>A0ABD3HKN7_9MARC</name>
<dbReference type="EMBL" id="JBJQOH010000003">
    <property type="protein sequence ID" value="KAL3691988.1"/>
    <property type="molecule type" value="Genomic_DNA"/>
</dbReference>
<evidence type="ECO:0000256" key="2">
    <source>
        <dbReference type="ARBA" id="ARBA00022679"/>
    </source>
</evidence>
<evidence type="ECO:0000256" key="3">
    <source>
        <dbReference type="ARBA" id="ARBA00022691"/>
    </source>
</evidence>
<dbReference type="Gene3D" id="3.40.50.150">
    <property type="entry name" value="Vaccinia Virus protein VP39"/>
    <property type="match status" value="1"/>
</dbReference>
<keyword evidence="3 4" id="KW-0949">S-adenosyl-L-methionine</keyword>
<feature type="binding site" evidence="4">
    <location>
        <position position="409"/>
    </location>
    <ligand>
        <name>S-adenosyl-L-methionine</name>
        <dbReference type="ChEBI" id="CHEBI:59789"/>
    </ligand>
</feature>
<feature type="binding site" evidence="4">
    <location>
        <position position="480"/>
    </location>
    <ligand>
        <name>S-adenosyl-L-methionine</name>
        <dbReference type="ChEBI" id="CHEBI:59789"/>
    </ligand>
</feature>
<evidence type="ECO:0000256" key="4">
    <source>
        <dbReference type="PROSITE-ProRule" id="PRU01024"/>
    </source>
</evidence>
<feature type="binding site" evidence="4">
    <location>
        <position position="382"/>
    </location>
    <ligand>
        <name>S-adenosyl-L-methionine</name>
        <dbReference type="ChEBI" id="CHEBI:59789"/>
    </ligand>
</feature>
<protein>
    <submittedName>
        <fullName evidence="6">Uncharacterized protein</fullName>
    </submittedName>
</protein>
<evidence type="ECO:0000256" key="5">
    <source>
        <dbReference type="SAM" id="MobiDB-lite"/>
    </source>
</evidence>
<dbReference type="InterPro" id="IPR010280">
    <property type="entry name" value="U5_MeTrfase_fam"/>
</dbReference>
<feature type="binding site" evidence="4">
    <location>
        <position position="432"/>
    </location>
    <ligand>
        <name>S-adenosyl-L-methionine</name>
        <dbReference type="ChEBI" id="CHEBI:59789"/>
    </ligand>
</feature>
<dbReference type="InterPro" id="IPR053304">
    <property type="entry name" value="RNA_M5U_MTase"/>
</dbReference>
<organism evidence="6 7">
    <name type="scientific">Riccia sorocarpa</name>
    <dbReference type="NCBI Taxonomy" id="122646"/>
    <lineage>
        <taxon>Eukaryota</taxon>
        <taxon>Viridiplantae</taxon>
        <taxon>Streptophyta</taxon>
        <taxon>Embryophyta</taxon>
        <taxon>Marchantiophyta</taxon>
        <taxon>Marchantiopsida</taxon>
        <taxon>Marchantiidae</taxon>
        <taxon>Marchantiales</taxon>
        <taxon>Ricciaceae</taxon>
        <taxon>Riccia</taxon>
    </lineage>
</organism>
<comment type="caution">
    <text evidence="6">The sequence shown here is derived from an EMBL/GenBank/DDBJ whole genome shotgun (WGS) entry which is preliminary data.</text>
</comment>
<keyword evidence="2 4" id="KW-0808">Transferase</keyword>
<dbReference type="PANTHER" id="PTHR47548:SF1">
    <property type="entry name" value="S-ADENOSYL-L-METHIONINE-DEPENDENT METHYLTRANSFERASES SUPERFAMILY PROTEIN"/>
    <property type="match status" value="1"/>
</dbReference>
<dbReference type="Gene3D" id="2.40.50.1070">
    <property type="match status" value="1"/>
</dbReference>
<dbReference type="PROSITE" id="PS51687">
    <property type="entry name" value="SAM_MT_RNA_M5U"/>
    <property type="match status" value="1"/>
</dbReference>
<feature type="compositionally biased region" description="Polar residues" evidence="5">
    <location>
        <begin position="112"/>
        <end position="122"/>
    </location>
</feature>
<evidence type="ECO:0000313" key="7">
    <source>
        <dbReference type="Proteomes" id="UP001633002"/>
    </source>
</evidence>
<gene>
    <name evidence="6" type="ORF">R1sor_005639</name>
</gene>
<dbReference type="SUPFAM" id="SSF53335">
    <property type="entry name" value="S-adenosyl-L-methionine-dependent methyltransferases"/>
    <property type="match status" value="1"/>
</dbReference>
<sequence length="654" mass="73145">MACLQLEQICTSCFALQRNASRDLSSRSQRIWRFRGTDRGNCSSRPERRNILVTSSYPRTYRELAKGVGLEEFIGSSTETEQARREERQNSKFSQKISDSEAEQLRIRRGNTKQSQRISNSDAAELSRKARPIETNRGENASSSASCGSTSDLDCEHFSRCSGCVIDKTLDKPHVMRDAVSFFKQNGIEDMALTTCGTWEWRCRAKLAVRGTAENPLIGLYEEGSHDIVDIPNCRAHHPRINEAVGLLKEAIKALGVQPYKEETQTGQLRYVQMVVTTFNSSLPAAERYAEGKVQVSLVWNARDEKSIESRLLQPLADYLWRKGGKVRKDFTPILHSVWANFQTSRTNIIFGGKWRHLLGEDQLWERIGGADICFTPATFGQANLQAFEALLRRLQKKVRRGSAVVELYAGVGVIGISLAVTRACRSVKCVEVNKEAKDSFQLSLARVPASVDSKISWRCADASVSPIYWLDGADVVVVDPPRKGLDPSVVEALRVAALRGQGKQKPSTLSNTSKVEKRPWILRAKQDGVVKETATGVLEEDLDSVWPDTLIYVSCGWESFKRDCAALTEGDAWHLDDGHAFSFFPGTDSIETLAVFKRGKRTENKSSKKRSRRKTGPIPFVRKVALQFVNDAHLKGIKELRSFLHTAIRANST</sequence>
<feature type="active site" description="Nucleophile" evidence="4">
    <location>
        <position position="556"/>
    </location>
</feature>
<evidence type="ECO:0000313" key="6">
    <source>
        <dbReference type="EMBL" id="KAL3691988.1"/>
    </source>
</evidence>
<keyword evidence="1 4" id="KW-0489">Methyltransferase</keyword>
<proteinExistence type="inferred from homology"/>
<dbReference type="GO" id="GO:0008168">
    <property type="term" value="F:methyltransferase activity"/>
    <property type="evidence" value="ECO:0007669"/>
    <property type="project" value="UniProtKB-KW"/>
</dbReference>
<dbReference type="GO" id="GO:0032259">
    <property type="term" value="P:methylation"/>
    <property type="evidence" value="ECO:0007669"/>
    <property type="project" value="UniProtKB-KW"/>
</dbReference>